<keyword evidence="3" id="KW-1185">Reference proteome</keyword>
<name>A0ABU0VTQ1_9RHOB</name>
<accession>A0ABU0VTQ1</accession>
<dbReference type="InterPro" id="IPR038071">
    <property type="entry name" value="UROD/MetE-like_sf"/>
</dbReference>
<feature type="domain" description="Uroporphyrinogen decarboxylase (URO-D)" evidence="1">
    <location>
        <begin position="49"/>
        <end position="333"/>
    </location>
</feature>
<dbReference type="Proteomes" id="UP001239680">
    <property type="component" value="Unassembled WGS sequence"/>
</dbReference>
<evidence type="ECO:0000313" key="3">
    <source>
        <dbReference type="Proteomes" id="UP001239680"/>
    </source>
</evidence>
<dbReference type="SUPFAM" id="SSF51726">
    <property type="entry name" value="UROD/MetE-like"/>
    <property type="match status" value="1"/>
</dbReference>
<dbReference type="InterPro" id="IPR000257">
    <property type="entry name" value="Uroporphyrinogen_deCOase"/>
</dbReference>
<gene>
    <name evidence="2" type="ORF">Q9295_01920</name>
</gene>
<dbReference type="PANTHER" id="PTHR47099">
    <property type="entry name" value="METHYLCOBAMIDE:COM METHYLTRANSFERASE MTBA"/>
    <property type="match status" value="1"/>
</dbReference>
<dbReference type="Gene3D" id="3.20.20.210">
    <property type="match status" value="1"/>
</dbReference>
<dbReference type="Pfam" id="PF01208">
    <property type="entry name" value="URO-D"/>
    <property type="match status" value="1"/>
</dbReference>
<comment type="caution">
    <text evidence="2">The sequence shown here is derived from an EMBL/GenBank/DDBJ whole genome shotgun (WGS) entry which is preliminary data.</text>
</comment>
<organism evidence="2 3">
    <name type="scientific">Pseudogemmobacter lacusdianii</name>
    <dbReference type="NCBI Taxonomy" id="3069608"/>
    <lineage>
        <taxon>Bacteria</taxon>
        <taxon>Pseudomonadati</taxon>
        <taxon>Pseudomonadota</taxon>
        <taxon>Alphaproteobacteria</taxon>
        <taxon>Rhodobacterales</taxon>
        <taxon>Paracoccaceae</taxon>
        <taxon>Pseudogemmobacter</taxon>
    </lineage>
</organism>
<reference evidence="2 3" key="1">
    <citation type="submission" date="2023-08" db="EMBL/GenBank/DDBJ databases">
        <title>Characterization of two Paracoccaceae strains isolated from Phycosphere and proposal of Xinfangfangia lacusdiani sp. nov.</title>
        <authorList>
            <person name="Deng Y."/>
            <person name="Zhang Y.Q."/>
        </authorList>
    </citation>
    <scope>NUCLEOTIDE SEQUENCE [LARGE SCALE GENOMIC DNA]</scope>
    <source>
        <strain evidence="2 3">CPCC 101601</strain>
    </source>
</reference>
<sequence length="336" mass="36595">MSLKKERIQALLAGERVTAPVASFFQHKHAAEQDPVSLAARLVEFNRAGNWDFIKVQSRATYYGEAWGCAHVYDDVQGPVMTDHVVKSREDYLRLAELDPATGPLGDHVAAARLLKAEVGADTPCVHTIFSPLTVLTRLRGAQRKTAGETDRLKADMQEMPEAVRHGLEVVTRSLEAYARALVRAGGDGVFITTTAWDADQLTPDQYRDWAAPYERRVFEAAIAEGAWLNIIHACRAHTHLQIAAEQPVQIISYDSTSGRNPALGEAAQLTDKVLWSGLSVSAFAARDEAELAREAEAAWQATGGRRLVLGPTCAVPADVEAPVLARLAEKIRGLG</sequence>
<dbReference type="InterPro" id="IPR052024">
    <property type="entry name" value="Methanogen_methyltrans"/>
</dbReference>
<proteinExistence type="predicted"/>
<dbReference type="EMBL" id="JAVDBT010000002">
    <property type="protein sequence ID" value="MDQ2065116.1"/>
    <property type="molecule type" value="Genomic_DNA"/>
</dbReference>
<evidence type="ECO:0000259" key="1">
    <source>
        <dbReference type="Pfam" id="PF01208"/>
    </source>
</evidence>
<protein>
    <submittedName>
        <fullName evidence="2">Uroporphyrinogen decarboxylase family protein</fullName>
    </submittedName>
</protein>
<dbReference type="PANTHER" id="PTHR47099:SF1">
    <property type="entry name" value="METHYLCOBAMIDE:COM METHYLTRANSFERASE MTBA"/>
    <property type="match status" value="1"/>
</dbReference>
<evidence type="ECO:0000313" key="2">
    <source>
        <dbReference type="EMBL" id="MDQ2065116.1"/>
    </source>
</evidence>
<dbReference type="RefSeq" id="WP_306678811.1">
    <property type="nucleotide sequence ID" value="NZ_JAVDBT010000002.1"/>
</dbReference>